<sequence length="163" mass="17781">MQQLIPKIDFKVLRAAVIDNYMMGAGIGKAVCFSCGNAARALAGRGINILEIGPQGQLQSVRWWTPAEIHLLWPDRFDATPGHLPLFLMLHIAMAIRDELGVIQIEGADYPGVGLHVPTGSGETIMCMHLAYPAYKFVAVYDDNHESTRYFAGAPLSGVVGRM</sequence>
<accession>A0A0F9FNS9</accession>
<dbReference type="EMBL" id="LAZR01031805">
    <property type="protein sequence ID" value="KKL52687.1"/>
    <property type="molecule type" value="Genomic_DNA"/>
</dbReference>
<gene>
    <name evidence="1" type="ORF">LCGC14_2282980</name>
</gene>
<feature type="non-terminal residue" evidence="1">
    <location>
        <position position="163"/>
    </location>
</feature>
<comment type="caution">
    <text evidence="1">The sequence shown here is derived from an EMBL/GenBank/DDBJ whole genome shotgun (WGS) entry which is preliminary data.</text>
</comment>
<proteinExistence type="predicted"/>
<name>A0A0F9FNS9_9ZZZZ</name>
<organism evidence="1">
    <name type="scientific">marine sediment metagenome</name>
    <dbReference type="NCBI Taxonomy" id="412755"/>
    <lineage>
        <taxon>unclassified sequences</taxon>
        <taxon>metagenomes</taxon>
        <taxon>ecological metagenomes</taxon>
    </lineage>
</organism>
<evidence type="ECO:0000313" key="1">
    <source>
        <dbReference type="EMBL" id="KKL52687.1"/>
    </source>
</evidence>
<protein>
    <submittedName>
        <fullName evidence="1">Uncharacterized protein</fullName>
    </submittedName>
</protein>
<reference evidence="1" key="1">
    <citation type="journal article" date="2015" name="Nature">
        <title>Complex archaea that bridge the gap between prokaryotes and eukaryotes.</title>
        <authorList>
            <person name="Spang A."/>
            <person name="Saw J.H."/>
            <person name="Jorgensen S.L."/>
            <person name="Zaremba-Niedzwiedzka K."/>
            <person name="Martijn J."/>
            <person name="Lind A.E."/>
            <person name="van Eijk R."/>
            <person name="Schleper C."/>
            <person name="Guy L."/>
            <person name="Ettema T.J."/>
        </authorList>
    </citation>
    <scope>NUCLEOTIDE SEQUENCE</scope>
</reference>
<dbReference type="AlphaFoldDB" id="A0A0F9FNS9"/>